<reference evidence="1 2" key="1">
    <citation type="journal article" date="2022" name="New Phytol.">
        <title>Ecological generalism drives hyperdiversity of secondary metabolite gene clusters in xylarialean endophytes.</title>
        <authorList>
            <person name="Franco M.E.E."/>
            <person name="Wisecaver J.H."/>
            <person name="Arnold A.E."/>
            <person name="Ju Y.M."/>
            <person name="Slot J.C."/>
            <person name="Ahrendt S."/>
            <person name="Moore L.P."/>
            <person name="Eastman K.E."/>
            <person name="Scott K."/>
            <person name="Konkel Z."/>
            <person name="Mondo S.J."/>
            <person name="Kuo A."/>
            <person name="Hayes R.D."/>
            <person name="Haridas S."/>
            <person name="Andreopoulos B."/>
            <person name="Riley R."/>
            <person name="LaButti K."/>
            <person name="Pangilinan J."/>
            <person name="Lipzen A."/>
            <person name="Amirebrahimi M."/>
            <person name="Yan J."/>
            <person name="Adam C."/>
            <person name="Keymanesh K."/>
            <person name="Ng V."/>
            <person name="Louie K."/>
            <person name="Northen T."/>
            <person name="Drula E."/>
            <person name="Henrissat B."/>
            <person name="Hsieh H.M."/>
            <person name="Youens-Clark K."/>
            <person name="Lutzoni F."/>
            <person name="Miadlikowska J."/>
            <person name="Eastwood D.C."/>
            <person name="Hamelin R.C."/>
            <person name="Grigoriev I.V."/>
            <person name="U'Ren J.M."/>
        </authorList>
    </citation>
    <scope>NUCLEOTIDE SEQUENCE [LARGE SCALE GENOMIC DNA]</scope>
    <source>
        <strain evidence="1 2">CBS 119005</strain>
    </source>
</reference>
<evidence type="ECO:0000313" key="2">
    <source>
        <dbReference type="Proteomes" id="UP001497700"/>
    </source>
</evidence>
<evidence type="ECO:0000313" key="1">
    <source>
        <dbReference type="EMBL" id="KAI4866626.1"/>
    </source>
</evidence>
<accession>A0ACB9Z525</accession>
<comment type="caution">
    <text evidence="1">The sequence shown here is derived from an EMBL/GenBank/DDBJ whole genome shotgun (WGS) entry which is preliminary data.</text>
</comment>
<proteinExistence type="predicted"/>
<name>A0ACB9Z525_9PEZI</name>
<organism evidence="1 2">
    <name type="scientific">Hypoxylon rubiginosum</name>
    <dbReference type="NCBI Taxonomy" id="110542"/>
    <lineage>
        <taxon>Eukaryota</taxon>
        <taxon>Fungi</taxon>
        <taxon>Dikarya</taxon>
        <taxon>Ascomycota</taxon>
        <taxon>Pezizomycotina</taxon>
        <taxon>Sordariomycetes</taxon>
        <taxon>Xylariomycetidae</taxon>
        <taxon>Xylariales</taxon>
        <taxon>Hypoxylaceae</taxon>
        <taxon>Hypoxylon</taxon>
    </lineage>
</organism>
<gene>
    <name evidence="1" type="ORF">F4820DRAFT_416196</name>
</gene>
<sequence length="108" mass="12648">MTSHGPQQTPMQEPPRTPGEFKKRLFALIITSNLPYTSVTADAFKRMSFFFEGDDEFLHTLFPNGSWITRDWLIEAYQDVRSELDPKLLARGDKIVAEWTLEKQREER</sequence>
<protein>
    <submittedName>
        <fullName evidence="1">Uncharacterized protein</fullName>
    </submittedName>
</protein>
<keyword evidence="2" id="KW-1185">Reference proteome</keyword>
<dbReference type="EMBL" id="MU393456">
    <property type="protein sequence ID" value="KAI4866626.1"/>
    <property type="molecule type" value="Genomic_DNA"/>
</dbReference>
<dbReference type="Proteomes" id="UP001497700">
    <property type="component" value="Unassembled WGS sequence"/>
</dbReference>